<dbReference type="EMBL" id="VBPB01000296">
    <property type="protein sequence ID" value="TMQ69584.1"/>
    <property type="molecule type" value="Genomic_DNA"/>
</dbReference>
<organism evidence="1 2">
    <name type="scientific">Eiseniibacteriota bacterium</name>
    <dbReference type="NCBI Taxonomy" id="2212470"/>
    <lineage>
        <taxon>Bacteria</taxon>
        <taxon>Candidatus Eiseniibacteriota</taxon>
    </lineage>
</organism>
<dbReference type="Proteomes" id="UP000319771">
    <property type="component" value="Unassembled WGS sequence"/>
</dbReference>
<comment type="caution">
    <text evidence="1">The sequence shown here is derived from an EMBL/GenBank/DDBJ whole genome shotgun (WGS) entry which is preliminary data.</text>
</comment>
<sequence>MRVGIAPTRRARLDVAVLGGPSRFAPGSDVSVLLRKPWELAGDVSARYSLTPGHAAIGVAPIVGLRAGTLFWRYRNGIQLDRDGELRTVNDDWIDYVAPYAGVAVTVLRTAHVEIGAEALTGWRFYDDHTNAGLRNDLFGDTRFREFRIATTVPF</sequence>
<name>A0A538U105_UNCEI</name>
<dbReference type="AlphaFoldDB" id="A0A538U105"/>
<gene>
    <name evidence="1" type="ORF">E6K81_14590</name>
</gene>
<accession>A0A538U105</accession>
<reference evidence="1 2" key="1">
    <citation type="journal article" date="2019" name="Nat. Microbiol.">
        <title>Mediterranean grassland soil C-N compound turnover is dependent on rainfall and depth, and is mediated by genomically divergent microorganisms.</title>
        <authorList>
            <person name="Diamond S."/>
            <person name="Andeer P.F."/>
            <person name="Li Z."/>
            <person name="Crits-Christoph A."/>
            <person name="Burstein D."/>
            <person name="Anantharaman K."/>
            <person name="Lane K.R."/>
            <person name="Thomas B.C."/>
            <person name="Pan C."/>
            <person name="Northen T.R."/>
            <person name="Banfield J.F."/>
        </authorList>
    </citation>
    <scope>NUCLEOTIDE SEQUENCE [LARGE SCALE GENOMIC DNA]</scope>
    <source>
        <strain evidence="1">WS_11</strain>
    </source>
</reference>
<evidence type="ECO:0000313" key="2">
    <source>
        <dbReference type="Proteomes" id="UP000319771"/>
    </source>
</evidence>
<evidence type="ECO:0000313" key="1">
    <source>
        <dbReference type="EMBL" id="TMQ69584.1"/>
    </source>
</evidence>
<protein>
    <submittedName>
        <fullName evidence="1">Uncharacterized protein</fullName>
    </submittedName>
</protein>
<proteinExistence type="predicted"/>